<keyword evidence="11" id="KW-0119">Carbohydrate metabolism</keyword>
<evidence type="ECO:0000256" key="1">
    <source>
        <dbReference type="ARBA" id="ARBA00004115"/>
    </source>
</evidence>
<dbReference type="PROSITE" id="PS51762">
    <property type="entry name" value="GH16_2"/>
    <property type="match status" value="1"/>
</dbReference>
<dbReference type="PANTHER" id="PTHR13460:SF0">
    <property type="entry name" value="MALECTIN"/>
    <property type="match status" value="1"/>
</dbReference>
<dbReference type="InterPro" id="IPR013320">
    <property type="entry name" value="ConA-like_dom_sf"/>
</dbReference>
<comment type="similarity">
    <text evidence="3">Belongs to the malectin family.</text>
</comment>
<dbReference type="GO" id="GO:0016020">
    <property type="term" value="C:membrane"/>
    <property type="evidence" value="ECO:0007669"/>
    <property type="project" value="TreeGrafter"/>
</dbReference>
<dbReference type="Pfam" id="PF00722">
    <property type="entry name" value="Glyco_hydro_16"/>
    <property type="match status" value="1"/>
</dbReference>
<gene>
    <name evidence="15" type="ORF">P0M35_04945</name>
</gene>
<evidence type="ECO:0000256" key="5">
    <source>
        <dbReference type="ARBA" id="ARBA00022729"/>
    </source>
</evidence>
<sequence>MKKYFHFLIIIPFVITLSKNYKGAEYRTKESFLYGRFEASFKACGKEGTLSTMFTYFDGLENDPFSTSKWNEIDIEILGRYKNDVQFNTITPSIINHVRHHYVDFNPAEDYHTYAIEWTPDYVAWFIDGIEVYRQTDDFVKTLTHPQKLMFNVWLPIYSNWVGVWNDNLLPAFTYYDWAAYYSYTPNNGNYGTNHNFTLQWKDDFNSFDETRWVKATHTWDGNNSDMLPDNIVFENGKMILCLTDKIDVGFTDKKAPTIVSVQALDEYKIKVFFSEEVDKQSVESISKYNIVGMPPVKKVTLMNDKRTLILEVEKLDLQNLPMIIFNAGIKDLFGNTTSMVARNILSPPVFKFPIKINVGGNSFNDFIADKEFKTDTSSYGYMEGSKAVTNDNIIGTNDDYIFQTEINGLAKYVIKVPNGKYKIKLLFAENYVQKAGERVFDVYIQGKKLISALDIFKEAGYKTALEKTFDNIEVNDYLLDIHFAALIQRPLINGIIIEQLGTDVGKVEEIPNDFILYQNYPNPWNPSTTIKYSIPNSQVLSNEAKESNKEITSSRQVGIRNDEMKVSLRLYDLLGREVATLVNEYQKSGIYNYQLSISNLQLPSGVFLYTLQVGDYIQTKKMILLK</sequence>
<evidence type="ECO:0000256" key="3">
    <source>
        <dbReference type="ARBA" id="ARBA00009141"/>
    </source>
</evidence>
<keyword evidence="12" id="KW-0326">Glycosidase</keyword>
<dbReference type="AlphaFoldDB" id="A0AAE3TBN9"/>
<evidence type="ECO:0000256" key="12">
    <source>
        <dbReference type="ARBA" id="ARBA00023295"/>
    </source>
</evidence>
<comment type="caution">
    <text evidence="15">The sequence shown here is derived from an EMBL/GenBank/DDBJ whole genome shotgun (WGS) entry which is preliminary data.</text>
</comment>
<dbReference type="InterPro" id="IPR039155">
    <property type="entry name" value="MLEC"/>
</dbReference>
<accession>A0AAE3TBN9</accession>
<keyword evidence="10" id="KW-0325">Glycoprotein</keyword>
<dbReference type="InterPro" id="IPR008979">
    <property type="entry name" value="Galactose-bd-like_sf"/>
</dbReference>
<dbReference type="GO" id="GO:0030246">
    <property type="term" value="F:carbohydrate binding"/>
    <property type="evidence" value="ECO:0007669"/>
    <property type="project" value="InterPro"/>
</dbReference>
<dbReference type="Pfam" id="PF11721">
    <property type="entry name" value="Malectin"/>
    <property type="match status" value="1"/>
</dbReference>
<dbReference type="InterPro" id="IPR021720">
    <property type="entry name" value="Malectin_dom"/>
</dbReference>
<evidence type="ECO:0000313" key="16">
    <source>
        <dbReference type="Proteomes" id="UP001221302"/>
    </source>
</evidence>
<keyword evidence="9" id="KW-0472">Membrane</keyword>
<dbReference type="SUPFAM" id="SSF49899">
    <property type="entry name" value="Concanavalin A-like lectins/glucanases"/>
    <property type="match status" value="1"/>
</dbReference>
<comment type="subcellular location">
    <subcellularLocation>
        <location evidence="1">Endoplasmic reticulum membrane</location>
        <topology evidence="1">Single-pass type I membrane protein</topology>
    </subcellularLocation>
</comment>
<reference evidence="15" key="1">
    <citation type="submission" date="2023-03" db="EMBL/GenBank/DDBJ databases">
        <title>Stygiobacter electus gen. nov., sp. nov., facultatively anaerobic thermotolerant bacterium of the class Ignavibacteria from a well of Yessentuki mineral water deposit.</title>
        <authorList>
            <person name="Podosokorskaya O.A."/>
            <person name="Elcheninov A.G."/>
            <person name="Petrova N.F."/>
            <person name="Zavarzina D.G."/>
            <person name="Kublanov I.V."/>
            <person name="Merkel A.Y."/>
        </authorList>
    </citation>
    <scope>NUCLEOTIDE SEQUENCE</scope>
    <source>
        <strain evidence="15">09-Me</strain>
    </source>
</reference>
<proteinExistence type="inferred from homology"/>
<evidence type="ECO:0000256" key="6">
    <source>
        <dbReference type="ARBA" id="ARBA00022801"/>
    </source>
</evidence>
<dbReference type="InterPro" id="IPR014755">
    <property type="entry name" value="Cu-Rt/internalin_Ig-like"/>
</dbReference>
<dbReference type="Gene3D" id="2.60.120.430">
    <property type="entry name" value="Galactose-binding lectin"/>
    <property type="match status" value="1"/>
</dbReference>
<evidence type="ECO:0000256" key="13">
    <source>
        <dbReference type="PIRSR" id="PIRSR608264-1"/>
    </source>
</evidence>
<keyword evidence="16" id="KW-1185">Reference proteome</keyword>
<evidence type="ECO:0000313" key="15">
    <source>
        <dbReference type="EMBL" id="MDF1611488.1"/>
    </source>
</evidence>
<feature type="active site" description="Nucleophile" evidence="13">
    <location>
        <position position="72"/>
    </location>
</feature>
<dbReference type="InterPro" id="IPR008264">
    <property type="entry name" value="Beta_glucanase"/>
</dbReference>
<dbReference type="PANTHER" id="PTHR13460">
    <property type="match status" value="1"/>
</dbReference>
<dbReference type="Proteomes" id="UP001221302">
    <property type="component" value="Unassembled WGS sequence"/>
</dbReference>
<keyword evidence="5" id="KW-0732">Signal</keyword>
<evidence type="ECO:0000256" key="4">
    <source>
        <dbReference type="ARBA" id="ARBA00022692"/>
    </source>
</evidence>
<evidence type="ECO:0000256" key="2">
    <source>
        <dbReference type="ARBA" id="ARBA00006865"/>
    </source>
</evidence>
<dbReference type="Gene3D" id="2.60.120.200">
    <property type="match status" value="1"/>
</dbReference>
<evidence type="ECO:0000256" key="7">
    <source>
        <dbReference type="ARBA" id="ARBA00022824"/>
    </source>
</evidence>
<dbReference type="RefSeq" id="WP_321535255.1">
    <property type="nucleotide sequence ID" value="NZ_JARGDL010000004.1"/>
</dbReference>
<keyword evidence="4" id="KW-0812">Transmembrane</keyword>
<evidence type="ECO:0000256" key="11">
    <source>
        <dbReference type="ARBA" id="ARBA00023277"/>
    </source>
</evidence>
<dbReference type="GO" id="GO:0004553">
    <property type="term" value="F:hydrolase activity, hydrolyzing O-glycosyl compounds"/>
    <property type="evidence" value="ECO:0007669"/>
    <property type="project" value="InterPro"/>
</dbReference>
<evidence type="ECO:0000259" key="14">
    <source>
        <dbReference type="PROSITE" id="PS51762"/>
    </source>
</evidence>
<organism evidence="15 16">
    <name type="scientific">Stygiobacter electus</name>
    <dbReference type="NCBI Taxonomy" id="3032292"/>
    <lineage>
        <taxon>Bacteria</taxon>
        <taxon>Pseudomonadati</taxon>
        <taxon>Ignavibacteriota</taxon>
        <taxon>Ignavibacteria</taxon>
        <taxon>Ignavibacteriales</taxon>
        <taxon>Melioribacteraceae</taxon>
        <taxon>Stygiobacter</taxon>
    </lineage>
</organism>
<dbReference type="PRINTS" id="PR00737">
    <property type="entry name" value="GLHYDRLASE16"/>
</dbReference>
<feature type="active site" description="Proton donor" evidence="13">
    <location>
        <position position="76"/>
    </location>
</feature>
<dbReference type="EMBL" id="JARGDL010000004">
    <property type="protein sequence ID" value="MDF1611488.1"/>
    <property type="molecule type" value="Genomic_DNA"/>
</dbReference>
<keyword evidence="6" id="KW-0378">Hydrolase</keyword>
<feature type="domain" description="GH16" evidence="14">
    <location>
        <begin position="1"/>
        <end position="187"/>
    </location>
</feature>
<protein>
    <submittedName>
        <fullName evidence="15">Family 16 glycosylhydrolase</fullName>
    </submittedName>
</protein>
<dbReference type="InterPro" id="IPR000757">
    <property type="entry name" value="Beta-glucanase-like"/>
</dbReference>
<evidence type="ECO:0000256" key="10">
    <source>
        <dbReference type="ARBA" id="ARBA00023180"/>
    </source>
</evidence>
<dbReference type="GO" id="GO:0005975">
    <property type="term" value="P:carbohydrate metabolic process"/>
    <property type="evidence" value="ECO:0007669"/>
    <property type="project" value="InterPro"/>
</dbReference>
<name>A0AAE3TBN9_9BACT</name>
<evidence type="ECO:0000256" key="9">
    <source>
        <dbReference type="ARBA" id="ARBA00023136"/>
    </source>
</evidence>
<dbReference type="SUPFAM" id="SSF49785">
    <property type="entry name" value="Galactose-binding domain-like"/>
    <property type="match status" value="1"/>
</dbReference>
<keyword evidence="7" id="KW-0256">Endoplasmic reticulum</keyword>
<evidence type="ECO:0000256" key="8">
    <source>
        <dbReference type="ARBA" id="ARBA00022989"/>
    </source>
</evidence>
<comment type="similarity">
    <text evidence="2">Belongs to the glycosyl hydrolase 16 family.</text>
</comment>
<keyword evidence="8" id="KW-1133">Transmembrane helix</keyword>
<dbReference type="Gene3D" id="2.60.40.1220">
    <property type="match status" value="1"/>
</dbReference>